<organism evidence="2 3">
    <name type="scientific">Saguinus oedipus</name>
    <name type="common">Cotton-top tamarin</name>
    <name type="synonym">Oedipomidas oedipus</name>
    <dbReference type="NCBI Taxonomy" id="9490"/>
    <lineage>
        <taxon>Eukaryota</taxon>
        <taxon>Metazoa</taxon>
        <taxon>Chordata</taxon>
        <taxon>Craniata</taxon>
        <taxon>Vertebrata</taxon>
        <taxon>Euteleostomi</taxon>
        <taxon>Mammalia</taxon>
        <taxon>Eutheria</taxon>
        <taxon>Euarchontoglires</taxon>
        <taxon>Primates</taxon>
        <taxon>Haplorrhini</taxon>
        <taxon>Platyrrhini</taxon>
        <taxon>Cebidae</taxon>
        <taxon>Callitrichinae</taxon>
        <taxon>Saguinus</taxon>
    </lineage>
</organism>
<feature type="region of interest" description="Disordered" evidence="1">
    <location>
        <begin position="40"/>
        <end position="196"/>
    </location>
</feature>
<evidence type="ECO:0000313" key="2">
    <source>
        <dbReference type="EMBL" id="KAK2090093.1"/>
    </source>
</evidence>
<reference evidence="2 3" key="1">
    <citation type="submission" date="2023-05" db="EMBL/GenBank/DDBJ databases">
        <title>B98-5 Cell Line De Novo Hybrid Assembly: An Optical Mapping Approach.</title>
        <authorList>
            <person name="Kananen K."/>
            <person name="Auerbach J.A."/>
            <person name="Kautto E."/>
            <person name="Blachly J.S."/>
        </authorList>
    </citation>
    <scope>NUCLEOTIDE SEQUENCE [LARGE SCALE GENOMIC DNA]</scope>
    <source>
        <strain evidence="2">B95-8</strain>
        <tissue evidence="2">Cell line</tissue>
    </source>
</reference>
<name>A0ABQ9TZ51_SAGOE</name>
<keyword evidence="3" id="KW-1185">Reference proteome</keyword>
<proteinExistence type="predicted"/>
<gene>
    <name evidence="2" type="ORF">P7K49_031349</name>
</gene>
<sequence length="196" mass="20485">MKLLPIAYLSYTVIETIIVAICSAHVHYHLETTWLNSAKTNAARNTRPSARRQPEWTKTGDAAVTKARLRSPPPASSQLRKARAAGQGSRTTGRHSSTAPAAEARTRGPKSARPAGSSTRSSAASPGSARFRGTAGPRTLTMCFPGPSGSRSAPQLPSGGGGREERSPAPEPAKVRLTMLAALGEKEGGPSNRAHA</sequence>
<accession>A0ABQ9TZ51</accession>
<protein>
    <submittedName>
        <fullName evidence="2">Uncharacterized protein</fullName>
    </submittedName>
</protein>
<dbReference type="Proteomes" id="UP001266305">
    <property type="component" value="Unassembled WGS sequence"/>
</dbReference>
<comment type="caution">
    <text evidence="2">The sequence shown here is derived from an EMBL/GenBank/DDBJ whole genome shotgun (WGS) entry which is preliminary data.</text>
</comment>
<evidence type="ECO:0000313" key="3">
    <source>
        <dbReference type="Proteomes" id="UP001266305"/>
    </source>
</evidence>
<dbReference type="EMBL" id="JASSZA010000017">
    <property type="protein sequence ID" value="KAK2090093.1"/>
    <property type="molecule type" value="Genomic_DNA"/>
</dbReference>
<feature type="compositionally biased region" description="Polar residues" evidence="1">
    <location>
        <begin position="88"/>
        <end position="99"/>
    </location>
</feature>
<evidence type="ECO:0000256" key="1">
    <source>
        <dbReference type="SAM" id="MobiDB-lite"/>
    </source>
</evidence>
<feature type="compositionally biased region" description="Low complexity" evidence="1">
    <location>
        <begin position="111"/>
        <end position="130"/>
    </location>
</feature>